<evidence type="ECO:0000256" key="3">
    <source>
        <dbReference type="ARBA" id="ARBA00022723"/>
    </source>
</evidence>
<evidence type="ECO:0000256" key="1">
    <source>
        <dbReference type="ARBA" id="ARBA00022515"/>
    </source>
</evidence>
<comment type="catalytic activity">
    <reaction evidence="11">
        <text>Couples ATP hydrolysis with the unwinding of duplex DNA by translocating in the 3'-5' direction.</text>
        <dbReference type="EC" id="5.6.2.4"/>
    </reaction>
</comment>
<keyword evidence="3 11" id="KW-0479">Metal-binding</keyword>
<dbReference type="Gene3D" id="3.40.50.300">
    <property type="entry name" value="P-loop containing nucleotide triphosphate hydrolases"/>
    <property type="match status" value="2"/>
</dbReference>
<dbReference type="HAMAP" id="MF_00983">
    <property type="entry name" value="PriA"/>
    <property type="match status" value="1"/>
</dbReference>
<dbReference type="GO" id="GO:0006302">
    <property type="term" value="P:double-strand break repair"/>
    <property type="evidence" value="ECO:0007669"/>
    <property type="project" value="InterPro"/>
</dbReference>
<comment type="caution">
    <text evidence="13">The sequence shown here is derived from an EMBL/GenBank/DDBJ whole genome shotgun (WGS) entry which is preliminary data.</text>
</comment>
<feature type="binding site" evidence="11">
    <location>
        <position position="489"/>
    </location>
    <ligand>
        <name>Zn(2+)</name>
        <dbReference type="ChEBI" id="CHEBI:29105"/>
        <label>2</label>
    </ligand>
</feature>
<feature type="binding site" evidence="11">
    <location>
        <position position="505"/>
    </location>
    <ligand>
        <name>Zn(2+)</name>
        <dbReference type="ChEBI" id="CHEBI:29105"/>
        <label>1</label>
    </ligand>
</feature>
<dbReference type="EMBL" id="DSZY01000010">
    <property type="protein sequence ID" value="HGU39933.1"/>
    <property type="molecule type" value="Genomic_DNA"/>
</dbReference>
<keyword evidence="5 11" id="KW-0378">Hydrolase</keyword>
<dbReference type="Pfam" id="PF00270">
    <property type="entry name" value="DEAD"/>
    <property type="match status" value="1"/>
</dbReference>
<name>A0A7C4RVH8_9BACT</name>
<evidence type="ECO:0000313" key="13">
    <source>
        <dbReference type="EMBL" id="HGU39933.1"/>
    </source>
</evidence>
<keyword evidence="4 11" id="KW-0547">Nucleotide-binding</keyword>
<dbReference type="PANTHER" id="PTHR30580:SF0">
    <property type="entry name" value="PRIMOSOMAL PROTEIN N"/>
    <property type="match status" value="1"/>
</dbReference>
<dbReference type="Pfam" id="PF00271">
    <property type="entry name" value="Helicase_C"/>
    <property type="match status" value="1"/>
</dbReference>
<dbReference type="InterPro" id="IPR027417">
    <property type="entry name" value="P-loop_NTPase"/>
</dbReference>
<dbReference type="AlphaFoldDB" id="A0A7C4RVH8"/>
<proteinExistence type="inferred from homology"/>
<dbReference type="SMART" id="SM00490">
    <property type="entry name" value="HELICc"/>
    <property type="match status" value="1"/>
</dbReference>
<evidence type="ECO:0000256" key="10">
    <source>
        <dbReference type="ARBA" id="ARBA00023235"/>
    </source>
</evidence>
<feature type="binding site" evidence="11">
    <location>
        <position position="462"/>
    </location>
    <ligand>
        <name>Zn(2+)</name>
        <dbReference type="ChEBI" id="CHEBI:29105"/>
        <label>1</label>
    </ligand>
</feature>
<protein>
    <recommendedName>
        <fullName evidence="11">Replication restart protein PriA</fullName>
    </recommendedName>
    <alternativeName>
        <fullName evidence="11">ATP-dependent DNA helicase PriA</fullName>
        <ecNumber evidence="11">5.6.2.4</ecNumber>
    </alternativeName>
    <alternativeName>
        <fullName evidence="11">DNA 3'-5' helicase PriA</fullName>
    </alternativeName>
</protein>
<dbReference type="GO" id="GO:0006269">
    <property type="term" value="P:DNA replication, synthesis of primer"/>
    <property type="evidence" value="ECO:0007669"/>
    <property type="project" value="UniProtKB-KW"/>
</dbReference>
<dbReference type="InterPro" id="IPR040498">
    <property type="entry name" value="PriA_CRR"/>
</dbReference>
<evidence type="ECO:0000256" key="4">
    <source>
        <dbReference type="ARBA" id="ARBA00022741"/>
    </source>
</evidence>
<evidence type="ECO:0000256" key="11">
    <source>
        <dbReference type="HAMAP-Rule" id="MF_00983"/>
    </source>
</evidence>
<evidence type="ECO:0000256" key="8">
    <source>
        <dbReference type="ARBA" id="ARBA00022840"/>
    </source>
</evidence>
<accession>A0A7C4RVH8</accession>
<dbReference type="GO" id="GO:0003677">
    <property type="term" value="F:DNA binding"/>
    <property type="evidence" value="ECO:0007669"/>
    <property type="project" value="UniProtKB-UniRule"/>
</dbReference>
<organism evidence="13">
    <name type="scientific">Fervidobacterium thailandense</name>
    <dbReference type="NCBI Taxonomy" id="1008305"/>
    <lineage>
        <taxon>Bacteria</taxon>
        <taxon>Thermotogati</taxon>
        <taxon>Thermotogota</taxon>
        <taxon>Thermotogae</taxon>
        <taxon>Thermotogales</taxon>
        <taxon>Fervidobacteriaceae</taxon>
        <taxon>Fervidobacterium</taxon>
    </lineage>
</organism>
<comment type="similarity">
    <text evidence="11">Belongs to the helicase family. PriA subfamily.</text>
</comment>
<sequence length="746" mass="85150">MFYQIAISGLSYNSLHWYESPECISIGERVLVSYKGRKTVGYVVGYSEHSPGESLGTIVERLDFASFLEDWRVRALLRTAEKHGGGYGKYFDLCFPPRFDDYYVLYVESLSPLLNFERITFQEFKKIPNYKDYIQNGLVRIYKDFSVKTPKPREEYYVTLKVSPASIRSVRLSSAQSRVVNYLLLNDGVSLSEVLEMTEVSRDVIVQLKNKGIILLSKETVLRNVQRNGVQLSQEQINSVEAIKTSKGHTLLMGPTGSGKTEVYLEVMKNYLSIGRVLYLVPEVSLTEQTLARIKRKFPELSVSTYHSYLTDAKRVEVWARAVRGEIDVLVGPRSAAFVPLKNLKLVIVDEEHDESYHNNSEPSYWLHTLLENFPVKVVYGSATPSLKHYYLARQVGSMDFAMLTKRYNVELPQVQVVDMKREKRVSNSISKTLYEEIKRTIEEGKSVLVFTRRKGFSRVQCAVCGYVLKCHQCDVSLVYHSDSEILKCHVCGYQTKLMSSCPRCGSTMFIDKGTGTEKIERELKLLFPGRVIGRLDAEVADEPEKIKQVFERLREGKVDILVGTKMITKGLDVYRIGLVGVVDVDALVSYPDVNAPLRTFQLLVQVVGRSGRNEKGTAVIQTYNPEHPLITYAQLQDVDSYYEAELKLRRALKYPPFSEMVELIYANSNKETAFETAEVAVSKIEKVLSIDEEVLGPTEPPIPKMMNKYRYQIIVKSLDARKIIRLSEELKRDFPGDWQVRVIEI</sequence>
<feature type="binding site" evidence="11">
    <location>
        <position position="471"/>
    </location>
    <ligand>
        <name>Zn(2+)</name>
        <dbReference type="ChEBI" id="CHEBI:29105"/>
        <label>2</label>
    </ligand>
</feature>
<feature type="binding site" evidence="11">
    <location>
        <position position="492"/>
    </location>
    <ligand>
        <name>Zn(2+)</name>
        <dbReference type="ChEBI" id="CHEBI:29105"/>
        <label>2</label>
    </ligand>
</feature>
<dbReference type="EC" id="5.6.2.4" evidence="11"/>
<evidence type="ECO:0000256" key="2">
    <source>
        <dbReference type="ARBA" id="ARBA00022705"/>
    </source>
</evidence>
<keyword evidence="8 11" id="KW-0067">ATP-binding</keyword>
<dbReference type="GO" id="GO:0006270">
    <property type="term" value="P:DNA replication initiation"/>
    <property type="evidence" value="ECO:0007669"/>
    <property type="project" value="TreeGrafter"/>
</dbReference>
<comment type="cofactor">
    <cofactor evidence="11">
        <name>Zn(2+)</name>
        <dbReference type="ChEBI" id="CHEBI:29105"/>
    </cofactor>
    <text evidence="11">Binds 2 zinc ions per subunit.</text>
</comment>
<comment type="catalytic activity">
    <reaction evidence="11">
        <text>ATP + H2O = ADP + phosphate + H(+)</text>
        <dbReference type="Rhea" id="RHEA:13065"/>
        <dbReference type="ChEBI" id="CHEBI:15377"/>
        <dbReference type="ChEBI" id="CHEBI:15378"/>
        <dbReference type="ChEBI" id="CHEBI:30616"/>
        <dbReference type="ChEBI" id="CHEBI:43474"/>
        <dbReference type="ChEBI" id="CHEBI:456216"/>
        <dbReference type="EC" id="5.6.2.4"/>
    </reaction>
</comment>
<keyword evidence="7 11" id="KW-0862">Zinc</keyword>
<feature type="binding site" evidence="11">
    <location>
        <position position="502"/>
    </location>
    <ligand>
        <name>Zn(2+)</name>
        <dbReference type="ChEBI" id="CHEBI:29105"/>
        <label>1</label>
    </ligand>
</feature>
<dbReference type="PANTHER" id="PTHR30580">
    <property type="entry name" value="PRIMOSOMAL PROTEIN N"/>
    <property type="match status" value="1"/>
</dbReference>
<feature type="binding site" evidence="11">
    <location>
        <position position="465"/>
    </location>
    <ligand>
        <name>Zn(2+)</name>
        <dbReference type="ChEBI" id="CHEBI:29105"/>
        <label>1</label>
    </ligand>
</feature>
<evidence type="ECO:0000256" key="7">
    <source>
        <dbReference type="ARBA" id="ARBA00022833"/>
    </source>
</evidence>
<evidence type="ECO:0000256" key="9">
    <source>
        <dbReference type="ARBA" id="ARBA00023125"/>
    </source>
</evidence>
<evidence type="ECO:0000256" key="6">
    <source>
        <dbReference type="ARBA" id="ARBA00022806"/>
    </source>
</evidence>
<dbReference type="InterPro" id="IPR011545">
    <property type="entry name" value="DEAD/DEAH_box_helicase_dom"/>
</dbReference>
<keyword evidence="10 11" id="KW-0413">Isomerase</keyword>
<dbReference type="InterPro" id="IPR014001">
    <property type="entry name" value="Helicase_ATP-bd"/>
</dbReference>
<dbReference type="InterPro" id="IPR005259">
    <property type="entry name" value="PriA"/>
</dbReference>
<dbReference type="SUPFAM" id="SSF52540">
    <property type="entry name" value="P-loop containing nucleoside triphosphate hydrolases"/>
    <property type="match status" value="1"/>
</dbReference>
<dbReference type="GO" id="GO:0005524">
    <property type="term" value="F:ATP binding"/>
    <property type="evidence" value="ECO:0007669"/>
    <property type="project" value="UniProtKB-UniRule"/>
</dbReference>
<keyword evidence="9 11" id="KW-0238">DNA-binding</keyword>
<comment type="function">
    <text evidence="11">Initiates the restart of stalled replication forks, which reloads the replicative helicase on sites other than the origin of replication. Recognizes and binds to abandoned replication forks and remodels them to uncover a helicase loading site. Promotes assembly of the primosome at these replication forks.</text>
</comment>
<evidence type="ECO:0000256" key="5">
    <source>
        <dbReference type="ARBA" id="ARBA00022801"/>
    </source>
</evidence>
<reference evidence="13" key="1">
    <citation type="journal article" date="2020" name="mSystems">
        <title>Genome- and Community-Level Interaction Insights into Carbon Utilization and Element Cycling Functions of Hydrothermarchaeota in Hydrothermal Sediment.</title>
        <authorList>
            <person name="Zhou Z."/>
            <person name="Liu Y."/>
            <person name="Xu W."/>
            <person name="Pan J."/>
            <person name="Luo Z.H."/>
            <person name="Li M."/>
        </authorList>
    </citation>
    <scope>NUCLEOTIDE SEQUENCE [LARGE SCALE GENOMIC DNA]</scope>
    <source>
        <strain evidence="13">SpSt-609</strain>
    </source>
</reference>
<dbReference type="GO" id="GO:0006310">
    <property type="term" value="P:DNA recombination"/>
    <property type="evidence" value="ECO:0007669"/>
    <property type="project" value="InterPro"/>
</dbReference>
<keyword evidence="1 11" id="KW-0639">Primosome</keyword>
<gene>
    <name evidence="11 13" type="primary">priA</name>
    <name evidence="13" type="ORF">ENT77_01860</name>
</gene>
<dbReference type="PROSITE" id="PS51192">
    <property type="entry name" value="HELICASE_ATP_BIND_1"/>
    <property type="match status" value="1"/>
</dbReference>
<comment type="subunit">
    <text evidence="11">Component of the replication restart primosome.</text>
</comment>
<dbReference type="Gene3D" id="3.40.1440.60">
    <property type="entry name" value="PriA, 3(prime) DNA-binding domain"/>
    <property type="match status" value="1"/>
</dbReference>
<dbReference type="Pfam" id="PF18319">
    <property type="entry name" value="Zn_ribbon_PriA"/>
    <property type="match status" value="1"/>
</dbReference>
<dbReference type="InterPro" id="IPR041236">
    <property type="entry name" value="PriA_C"/>
</dbReference>
<feature type="domain" description="Helicase ATP-binding" evidence="12">
    <location>
        <begin position="241"/>
        <end position="403"/>
    </location>
</feature>
<feature type="binding site" evidence="11">
    <location>
        <position position="474"/>
    </location>
    <ligand>
        <name>Zn(2+)</name>
        <dbReference type="ChEBI" id="CHEBI:29105"/>
        <label>2</label>
    </ligand>
</feature>
<dbReference type="InterPro" id="IPR042115">
    <property type="entry name" value="PriA_3primeBD_sf"/>
</dbReference>
<dbReference type="GO" id="GO:1990077">
    <property type="term" value="C:primosome complex"/>
    <property type="evidence" value="ECO:0007669"/>
    <property type="project" value="UniProtKB-UniRule"/>
</dbReference>
<dbReference type="InterPro" id="IPR001650">
    <property type="entry name" value="Helicase_C-like"/>
</dbReference>
<dbReference type="GO" id="GO:0016787">
    <property type="term" value="F:hydrolase activity"/>
    <property type="evidence" value="ECO:0007669"/>
    <property type="project" value="UniProtKB-KW"/>
</dbReference>
<dbReference type="GO" id="GO:0008270">
    <property type="term" value="F:zinc ion binding"/>
    <property type="evidence" value="ECO:0007669"/>
    <property type="project" value="UniProtKB-UniRule"/>
</dbReference>
<dbReference type="Pfam" id="PF18074">
    <property type="entry name" value="PriA_C"/>
    <property type="match status" value="1"/>
</dbReference>
<dbReference type="NCBIfam" id="TIGR00595">
    <property type="entry name" value="priA"/>
    <property type="match status" value="1"/>
</dbReference>
<evidence type="ECO:0000259" key="12">
    <source>
        <dbReference type="PROSITE" id="PS51192"/>
    </source>
</evidence>
<dbReference type="GO" id="GO:0043138">
    <property type="term" value="F:3'-5' DNA helicase activity"/>
    <property type="evidence" value="ECO:0007669"/>
    <property type="project" value="UniProtKB-EC"/>
</dbReference>
<dbReference type="SMART" id="SM00487">
    <property type="entry name" value="DEXDc"/>
    <property type="match status" value="1"/>
</dbReference>
<keyword evidence="2 11" id="KW-0235">DNA replication</keyword>
<keyword evidence="6 11" id="KW-0347">Helicase</keyword>